<name>A0A024U9L0_9STRA</name>
<dbReference type="PANTHER" id="PTHR35899:SF1">
    <property type="entry name" value="PEPTIDASE C1A PAPAIN C-TERMINAL DOMAIN-CONTAINING PROTEIN"/>
    <property type="match status" value="1"/>
</dbReference>
<dbReference type="EMBL" id="KI913961">
    <property type="protein sequence ID" value="ETW02303.1"/>
    <property type="molecule type" value="Genomic_DNA"/>
</dbReference>
<dbReference type="InterPro" id="IPR025660">
    <property type="entry name" value="Pept_his_AS"/>
</dbReference>
<dbReference type="PANTHER" id="PTHR35899">
    <property type="entry name" value="PAPAIN FAMILY CYSTEINE PROTEASE DOMAIN CONTAINING PROTEIN"/>
    <property type="match status" value="1"/>
</dbReference>
<dbReference type="eggNOG" id="ENOG502QRJI">
    <property type="taxonomic scope" value="Eukaryota"/>
</dbReference>
<dbReference type="SUPFAM" id="SSF54001">
    <property type="entry name" value="Cysteine proteinases"/>
    <property type="match status" value="1"/>
</dbReference>
<protein>
    <recommendedName>
        <fullName evidence="3">Peptidase C1A papain C-terminal domain-containing protein</fullName>
    </recommendedName>
</protein>
<evidence type="ECO:0000256" key="1">
    <source>
        <dbReference type="SAM" id="Phobius"/>
    </source>
</evidence>
<keyword evidence="1" id="KW-1133">Transmembrane helix</keyword>
<gene>
    <name evidence="2" type="ORF">H310_05850</name>
</gene>
<evidence type="ECO:0000313" key="2">
    <source>
        <dbReference type="EMBL" id="ETW02303.1"/>
    </source>
</evidence>
<evidence type="ECO:0008006" key="3">
    <source>
        <dbReference type="Google" id="ProtNLM"/>
    </source>
</evidence>
<feature type="transmembrane region" description="Helical" evidence="1">
    <location>
        <begin position="35"/>
        <end position="56"/>
    </location>
</feature>
<dbReference type="VEuPathDB" id="FungiDB:H310_05850"/>
<dbReference type="PROSITE" id="PS00639">
    <property type="entry name" value="THIOL_PROTEASE_HIS"/>
    <property type="match status" value="1"/>
</dbReference>
<sequence>MAYKSSSYGTQHAMVETGLLSGDRASKTKSHVTRLAYFLLLNAVAIAVLVVLGISMHTSYVQRGEVFRASHAQTANMQAAALRVEQASGRVAAIDVSEDDPNAAVSPTAASSHLAELQRLTKLLGSMPFSMLPTKYATKHVTPHKDQIRRGTCWDFATISYLEWSYRANGVAKGFLDDREYVAFSEQAYGTRVVNLCAGPKTSPQQVVCRVAGDEVWNNSTEGGESSALFYMEDGLKDSILPEAVCPYVGAHGPSELRCDGMDEALQDNPVRFNMKKMDTFYDDLTVKRELVKQNAALDLTTSLASVVHFLPCLPEFYDAGHCAPESCTLCPASLPQFKCCIPQFSIKAINMEGEYFHDHQMTYLGGHGMLLVGYNDAFLTQDGHTGGFILKNSWADGATQGSHSIKWWMQDISDWEERVLCPNSNSPMNFYPCGNALAASTIPSSMDPAFLPCLDQKTIMFADVSKQALHLKCTDATQCNTDVAYTYFTKNWTDYGDKMVKFCFWELHAPTNATRAFCMRPNRLVGIAKAMQPMKTYPNDKDVCGFYFMPYETLRVYNARYKGFRVHSFHLDWDDRSYVANRARYPQHNYTQLELSTKTQRDTAFAGPFPFAEHLDFHTGTSED</sequence>
<dbReference type="OrthoDB" id="59402at2759"/>
<dbReference type="GeneID" id="20082900"/>
<reference evidence="2" key="1">
    <citation type="submission" date="2013-12" db="EMBL/GenBank/DDBJ databases">
        <title>The Genome Sequence of Aphanomyces invadans NJM9701.</title>
        <authorList>
            <consortium name="The Broad Institute Genomics Platform"/>
            <person name="Russ C."/>
            <person name="Tyler B."/>
            <person name="van West P."/>
            <person name="Dieguez-Uribeondo J."/>
            <person name="Young S.K."/>
            <person name="Zeng Q."/>
            <person name="Gargeya S."/>
            <person name="Fitzgerald M."/>
            <person name="Abouelleil A."/>
            <person name="Alvarado L."/>
            <person name="Chapman S.B."/>
            <person name="Gainer-Dewar J."/>
            <person name="Goldberg J."/>
            <person name="Griggs A."/>
            <person name="Gujja S."/>
            <person name="Hansen M."/>
            <person name="Howarth C."/>
            <person name="Imamovic A."/>
            <person name="Ireland A."/>
            <person name="Larimer J."/>
            <person name="McCowan C."/>
            <person name="Murphy C."/>
            <person name="Pearson M."/>
            <person name="Poon T.W."/>
            <person name="Priest M."/>
            <person name="Roberts A."/>
            <person name="Saif S."/>
            <person name="Shea T."/>
            <person name="Sykes S."/>
            <person name="Wortman J."/>
            <person name="Nusbaum C."/>
            <person name="Birren B."/>
        </authorList>
    </citation>
    <scope>NUCLEOTIDE SEQUENCE [LARGE SCALE GENOMIC DNA]</scope>
    <source>
        <strain evidence="2">NJM9701</strain>
    </source>
</reference>
<keyword evidence="1" id="KW-0472">Membrane</keyword>
<keyword evidence="1" id="KW-0812">Transmembrane</keyword>
<dbReference type="CDD" id="cd02619">
    <property type="entry name" value="Peptidase_C1"/>
    <property type="match status" value="1"/>
</dbReference>
<organism evidence="2">
    <name type="scientific">Aphanomyces invadans</name>
    <dbReference type="NCBI Taxonomy" id="157072"/>
    <lineage>
        <taxon>Eukaryota</taxon>
        <taxon>Sar</taxon>
        <taxon>Stramenopiles</taxon>
        <taxon>Oomycota</taxon>
        <taxon>Saprolegniomycetes</taxon>
        <taxon>Saprolegniales</taxon>
        <taxon>Verrucalvaceae</taxon>
        <taxon>Aphanomyces</taxon>
    </lineage>
</organism>
<proteinExistence type="predicted"/>
<dbReference type="AlphaFoldDB" id="A0A024U9L0"/>
<dbReference type="Gene3D" id="3.90.70.10">
    <property type="entry name" value="Cysteine proteinases"/>
    <property type="match status" value="1"/>
</dbReference>
<accession>A0A024U9L0</accession>
<dbReference type="InterPro" id="IPR038765">
    <property type="entry name" value="Papain-like_cys_pep_sf"/>
</dbReference>
<dbReference type="RefSeq" id="XP_008868908.1">
    <property type="nucleotide sequence ID" value="XM_008870686.1"/>
</dbReference>